<keyword evidence="2" id="KW-1185">Reference proteome</keyword>
<protein>
    <recommendedName>
        <fullName evidence="3">PPE family domain-containing protein</fullName>
    </recommendedName>
</protein>
<dbReference type="RefSeq" id="WP_215921130.1">
    <property type="nucleotide sequence ID" value="NZ_JAHKNI010000010.1"/>
</dbReference>
<reference evidence="1 2" key="1">
    <citation type="submission" date="2021-06" db="EMBL/GenBank/DDBJ databases">
        <title>Actinomycetes sequencing.</title>
        <authorList>
            <person name="Shan Q."/>
        </authorList>
    </citation>
    <scope>NUCLEOTIDE SEQUENCE [LARGE SCALE GENOMIC DNA]</scope>
    <source>
        <strain evidence="1 2">NEAU-G5</strain>
    </source>
</reference>
<evidence type="ECO:0008006" key="3">
    <source>
        <dbReference type="Google" id="ProtNLM"/>
    </source>
</evidence>
<dbReference type="EMBL" id="JAHKNI010000010">
    <property type="protein sequence ID" value="MBU3065196.1"/>
    <property type="molecule type" value="Genomic_DNA"/>
</dbReference>
<accession>A0ABS6B4I1</accession>
<proteinExistence type="predicted"/>
<organism evidence="1 2">
    <name type="scientific">Nocardia albiluteola</name>
    <dbReference type="NCBI Taxonomy" id="2842303"/>
    <lineage>
        <taxon>Bacteria</taxon>
        <taxon>Bacillati</taxon>
        <taxon>Actinomycetota</taxon>
        <taxon>Actinomycetes</taxon>
        <taxon>Mycobacteriales</taxon>
        <taxon>Nocardiaceae</taxon>
        <taxon>Nocardia</taxon>
    </lineage>
</organism>
<evidence type="ECO:0000313" key="1">
    <source>
        <dbReference type="EMBL" id="MBU3065196.1"/>
    </source>
</evidence>
<gene>
    <name evidence="1" type="ORF">KO481_27175</name>
</gene>
<comment type="caution">
    <text evidence="1">The sequence shown here is derived from an EMBL/GenBank/DDBJ whole genome shotgun (WGS) entry which is preliminary data.</text>
</comment>
<sequence>MTPVAETLAAPLHPTVLDALRHTPAAPLADQPVAQVLAGMGLPALPQAPALPPLPGLPALPPLDTTALLKPITDLFGGFGAGTLAGSGSLNPQSLLQNVMQAAETAVQWAQQGVQLLGSMQGNGVSAATASGIAAQGSSAAVATQAGQIHTTLGVASVTVATGAAEMAAVAARFLTTAMLLGPALVTPPGQAALLATALEAGTEATAITARTKCQLAAHSATMTEAGTALPIQGGADTAGATATLQQLISQVLQVQQIAQQVQQIAQPLPTGAQPTGPTSRPATDAAPMLNSADQLAEPGVTALAAGLGGLGRADGAGPAAPLGTWRAATVAATAAELPIESATGDATVTEKPLPPLVTAAGALSAGRAGSGGGTSATPVHARRAGEPVDADPGALAAPVIGAIAADPTQPDIPFSL</sequence>
<dbReference type="Proteomes" id="UP000733379">
    <property type="component" value="Unassembled WGS sequence"/>
</dbReference>
<name>A0ABS6B4I1_9NOCA</name>
<evidence type="ECO:0000313" key="2">
    <source>
        <dbReference type="Proteomes" id="UP000733379"/>
    </source>
</evidence>